<evidence type="ECO:0000313" key="2">
    <source>
        <dbReference type="Proteomes" id="UP000646911"/>
    </source>
</evidence>
<reference evidence="1 2" key="1">
    <citation type="submission" date="2020-08" db="EMBL/GenBank/DDBJ databases">
        <title>Novel species isolated from subtropical streams in China.</title>
        <authorList>
            <person name="Lu H."/>
        </authorList>
    </citation>
    <scope>NUCLEOTIDE SEQUENCE [LARGE SCALE GENOMIC DNA]</scope>
    <source>
        <strain evidence="1 2">NL8W</strain>
    </source>
</reference>
<proteinExistence type="predicted"/>
<dbReference type="EMBL" id="JACOFX010000002">
    <property type="protein sequence ID" value="MBC3906948.1"/>
    <property type="molecule type" value="Genomic_DNA"/>
</dbReference>
<dbReference type="Pfam" id="PF13997">
    <property type="entry name" value="YqjK"/>
    <property type="match status" value="1"/>
</dbReference>
<dbReference type="Proteomes" id="UP000646911">
    <property type="component" value="Unassembled WGS sequence"/>
</dbReference>
<evidence type="ECO:0000313" key="1">
    <source>
        <dbReference type="EMBL" id="MBC3906948.1"/>
    </source>
</evidence>
<evidence type="ECO:0008006" key="3">
    <source>
        <dbReference type="Google" id="ProtNLM"/>
    </source>
</evidence>
<protein>
    <recommendedName>
        <fullName evidence="3">YqjK-like protein</fullName>
    </recommendedName>
</protein>
<name>A0ABR6Z593_9BURK</name>
<accession>A0ABR6Z593</accession>
<comment type="caution">
    <text evidence="1">The sequence shown here is derived from an EMBL/GenBank/DDBJ whole genome shotgun (WGS) entry which is preliminary data.</text>
</comment>
<dbReference type="RefSeq" id="WP_186952164.1">
    <property type="nucleotide sequence ID" value="NZ_JACOFX010000002.1"/>
</dbReference>
<sequence>MGNHQERLALRRQALLLKIQAERSLMTIHCKDFKQSMGMADVAAGLLGKAGQIARQRPLLGGIAIAAILVLKPRRIFSFAKSALLGWETWRSVATIVQRMRADAIDISN</sequence>
<gene>
    <name evidence="1" type="ORF">H8L47_05180</name>
</gene>
<dbReference type="InterPro" id="IPR025612">
    <property type="entry name" value="YqjK"/>
</dbReference>
<organism evidence="1 2">
    <name type="scientific">Undibacterium umbellatum</name>
    <dbReference type="NCBI Taxonomy" id="2762300"/>
    <lineage>
        <taxon>Bacteria</taxon>
        <taxon>Pseudomonadati</taxon>
        <taxon>Pseudomonadota</taxon>
        <taxon>Betaproteobacteria</taxon>
        <taxon>Burkholderiales</taxon>
        <taxon>Oxalobacteraceae</taxon>
        <taxon>Undibacterium</taxon>
    </lineage>
</organism>
<keyword evidence="2" id="KW-1185">Reference proteome</keyword>